<dbReference type="Pfam" id="PF07679">
    <property type="entry name" value="I-set"/>
    <property type="match status" value="1"/>
</dbReference>
<comment type="caution">
    <text evidence="3">The sequence shown here is derived from an EMBL/GenBank/DDBJ whole genome shotgun (WGS) entry which is preliminary data.</text>
</comment>
<dbReference type="InterPro" id="IPR003599">
    <property type="entry name" value="Ig_sub"/>
</dbReference>
<evidence type="ECO:0000256" key="1">
    <source>
        <dbReference type="SAM" id="Coils"/>
    </source>
</evidence>
<feature type="coiled-coil region" evidence="1">
    <location>
        <begin position="107"/>
        <end position="206"/>
    </location>
</feature>
<dbReference type="SUPFAM" id="SSF48726">
    <property type="entry name" value="Immunoglobulin"/>
    <property type="match status" value="1"/>
</dbReference>
<dbReference type="InterPro" id="IPR007110">
    <property type="entry name" value="Ig-like_dom"/>
</dbReference>
<dbReference type="Gene3D" id="2.60.40.10">
    <property type="entry name" value="Immunoglobulins"/>
    <property type="match status" value="1"/>
</dbReference>
<feature type="non-terminal residue" evidence="3">
    <location>
        <position position="210"/>
    </location>
</feature>
<feature type="domain" description="Ig-like" evidence="2">
    <location>
        <begin position="1"/>
        <end position="93"/>
    </location>
</feature>
<keyword evidence="4" id="KW-1185">Reference proteome</keyword>
<dbReference type="EMBL" id="UYJE01000253">
    <property type="protein sequence ID" value="VDH91569.1"/>
    <property type="molecule type" value="Genomic_DNA"/>
</dbReference>
<evidence type="ECO:0000313" key="4">
    <source>
        <dbReference type="Proteomes" id="UP000596742"/>
    </source>
</evidence>
<keyword evidence="1" id="KW-0175">Coiled coil</keyword>
<dbReference type="CDD" id="cd00096">
    <property type="entry name" value="Ig"/>
    <property type="match status" value="1"/>
</dbReference>
<dbReference type="InterPro" id="IPR013098">
    <property type="entry name" value="Ig_I-set"/>
</dbReference>
<proteinExistence type="predicted"/>
<protein>
    <recommendedName>
        <fullName evidence="2">Ig-like domain-containing protein</fullName>
    </recommendedName>
</protein>
<name>A0A8B6BJR2_MYTGA</name>
<dbReference type="PROSITE" id="PS50835">
    <property type="entry name" value="IG_LIKE"/>
    <property type="match status" value="1"/>
</dbReference>
<evidence type="ECO:0000259" key="2">
    <source>
        <dbReference type="PROSITE" id="PS50835"/>
    </source>
</evidence>
<accession>A0A8B6BJR2</accession>
<dbReference type="Proteomes" id="UP000596742">
    <property type="component" value="Unassembled WGS sequence"/>
</dbReference>
<evidence type="ECO:0000313" key="3">
    <source>
        <dbReference type="EMBL" id="VDH91569.1"/>
    </source>
</evidence>
<gene>
    <name evidence="3" type="ORF">MGAL_10B020612</name>
</gene>
<dbReference type="AlphaFoldDB" id="A0A8B6BJR2"/>
<dbReference type="InterPro" id="IPR013783">
    <property type="entry name" value="Ig-like_fold"/>
</dbReference>
<sequence>IRVIEGLKSLEVVSGEILQLTCKLNANVNVKWSRNGEELSTDIHTTNETTEEILFKYTLTIKNVKEEYSGEYSCLYENLKTSCNVKVKEKPIEQIISAGTTKILYEISDTQQKLEKKEEEITTKEVNISEIESEIRTTEQEITAKEIEIKSKMSKLPLESKEATSDDLEMEKYLLNKECRKLRQENERLRENASIMNSELQILKEKKEKS</sequence>
<reference evidence="3" key="1">
    <citation type="submission" date="2018-11" db="EMBL/GenBank/DDBJ databases">
        <authorList>
            <person name="Alioto T."/>
            <person name="Alioto T."/>
        </authorList>
    </citation>
    <scope>NUCLEOTIDE SEQUENCE</scope>
</reference>
<dbReference type="InterPro" id="IPR003598">
    <property type="entry name" value="Ig_sub2"/>
</dbReference>
<dbReference type="InterPro" id="IPR036179">
    <property type="entry name" value="Ig-like_dom_sf"/>
</dbReference>
<dbReference type="OrthoDB" id="6099099at2759"/>
<dbReference type="SMART" id="SM00409">
    <property type="entry name" value="IG"/>
    <property type="match status" value="1"/>
</dbReference>
<dbReference type="SMART" id="SM00408">
    <property type="entry name" value="IGc2"/>
    <property type="match status" value="1"/>
</dbReference>
<organism evidence="3 4">
    <name type="scientific">Mytilus galloprovincialis</name>
    <name type="common">Mediterranean mussel</name>
    <dbReference type="NCBI Taxonomy" id="29158"/>
    <lineage>
        <taxon>Eukaryota</taxon>
        <taxon>Metazoa</taxon>
        <taxon>Spiralia</taxon>
        <taxon>Lophotrochozoa</taxon>
        <taxon>Mollusca</taxon>
        <taxon>Bivalvia</taxon>
        <taxon>Autobranchia</taxon>
        <taxon>Pteriomorphia</taxon>
        <taxon>Mytilida</taxon>
        <taxon>Mytiloidea</taxon>
        <taxon>Mytilidae</taxon>
        <taxon>Mytilinae</taxon>
        <taxon>Mytilus</taxon>
    </lineage>
</organism>